<dbReference type="Proteomes" id="UP000550787">
    <property type="component" value="Unassembled WGS sequence"/>
</dbReference>
<feature type="region of interest" description="Disordered" evidence="1">
    <location>
        <begin position="78"/>
        <end position="101"/>
    </location>
</feature>
<sequence>MSRRALVLAGLLGIVLSGIPAARAQVGCAAGPFGCGVNPAEQAQRRMQLQTEIQRQEFTARQQGLRAIERDRAQLDALRRQQETAPDATTPPDRQRQKQALQADIDRQTAAMRGHFTAQRTGPGSWTIQNGQGAPQAACREVGSVLVC</sequence>
<comment type="caution">
    <text evidence="3">The sequence shown here is derived from an EMBL/GenBank/DDBJ whole genome shotgun (WGS) entry which is preliminary data.</text>
</comment>
<organism evidence="3 4">
    <name type="scientific">Gluconacetobacter diazotrophicus</name>
    <name type="common">Acetobacter diazotrophicus</name>
    <dbReference type="NCBI Taxonomy" id="33996"/>
    <lineage>
        <taxon>Bacteria</taxon>
        <taxon>Pseudomonadati</taxon>
        <taxon>Pseudomonadota</taxon>
        <taxon>Alphaproteobacteria</taxon>
        <taxon>Acetobacterales</taxon>
        <taxon>Acetobacteraceae</taxon>
        <taxon>Gluconacetobacter</taxon>
    </lineage>
</organism>
<dbReference type="EMBL" id="JABEQG010000006">
    <property type="protein sequence ID" value="MBB2155678.1"/>
    <property type="molecule type" value="Genomic_DNA"/>
</dbReference>
<accession>A0A7W4FDB7</accession>
<evidence type="ECO:0000256" key="1">
    <source>
        <dbReference type="SAM" id="MobiDB-lite"/>
    </source>
</evidence>
<dbReference type="RefSeq" id="WP_012226445.1">
    <property type="nucleotide sequence ID" value="NZ_JABEQG010000006.1"/>
</dbReference>
<protein>
    <submittedName>
        <fullName evidence="3">Uncharacterized protein</fullName>
    </submittedName>
</protein>
<evidence type="ECO:0000313" key="4">
    <source>
        <dbReference type="Proteomes" id="UP000550787"/>
    </source>
</evidence>
<reference evidence="3 4" key="1">
    <citation type="submission" date="2020-04" db="EMBL/GenBank/DDBJ databases">
        <title>Description of novel Gluconacetobacter.</title>
        <authorList>
            <person name="Sombolestani A."/>
        </authorList>
    </citation>
    <scope>NUCLEOTIDE SEQUENCE [LARGE SCALE GENOMIC DNA]</scope>
    <source>
        <strain evidence="3 4">LMG 7603</strain>
    </source>
</reference>
<proteinExistence type="predicted"/>
<evidence type="ECO:0000313" key="3">
    <source>
        <dbReference type="EMBL" id="MBB2155678.1"/>
    </source>
</evidence>
<feature type="chain" id="PRO_5041103634" evidence="2">
    <location>
        <begin position="25"/>
        <end position="148"/>
    </location>
</feature>
<gene>
    <name evidence="3" type="ORF">HLH33_05045</name>
</gene>
<evidence type="ECO:0000256" key="2">
    <source>
        <dbReference type="SAM" id="SignalP"/>
    </source>
</evidence>
<keyword evidence="2" id="KW-0732">Signal</keyword>
<dbReference type="AlphaFoldDB" id="A0A7W4FDB7"/>
<name>A0A7W4FDB7_GLUDI</name>
<feature type="signal peptide" evidence="2">
    <location>
        <begin position="1"/>
        <end position="24"/>
    </location>
</feature>